<dbReference type="Proteomes" id="UP000531216">
    <property type="component" value="Unassembled WGS sequence"/>
</dbReference>
<keyword evidence="3" id="KW-1185">Reference proteome</keyword>
<dbReference type="AlphaFoldDB" id="A0A7W6BZW7"/>
<feature type="signal peptide" evidence="1">
    <location>
        <begin position="1"/>
        <end position="23"/>
    </location>
</feature>
<comment type="caution">
    <text evidence="2">The sequence shown here is derived from an EMBL/GenBank/DDBJ whole genome shotgun (WGS) entry which is preliminary data.</text>
</comment>
<dbReference type="OrthoDB" id="7907409at2"/>
<organism evidence="2 3">
    <name type="scientific">Aureimonas phyllosphaerae</name>
    <dbReference type="NCBI Taxonomy" id="1166078"/>
    <lineage>
        <taxon>Bacteria</taxon>
        <taxon>Pseudomonadati</taxon>
        <taxon>Pseudomonadota</taxon>
        <taxon>Alphaproteobacteria</taxon>
        <taxon>Hyphomicrobiales</taxon>
        <taxon>Aurantimonadaceae</taxon>
        <taxon>Aureimonas</taxon>
    </lineage>
</organism>
<dbReference type="EMBL" id="JACIDO010000003">
    <property type="protein sequence ID" value="MBB3935832.1"/>
    <property type="molecule type" value="Genomic_DNA"/>
</dbReference>
<keyword evidence="1" id="KW-0732">Signal</keyword>
<sequence>MKTSIFASAVVLSLAALTGVASANGIVPGSDTYERAADGVAVNSVIRGETVAPRASVVESRSFGYPATEGAAVNVVPGSRYETRAIDSNAVNSVIRGDYHAGYTASPVEQVRVVPGSDSFGVDAR</sequence>
<name>A0A7W6BZW7_9HYPH</name>
<reference evidence="2 3" key="1">
    <citation type="submission" date="2020-08" db="EMBL/GenBank/DDBJ databases">
        <title>Genomic Encyclopedia of Type Strains, Phase IV (KMG-IV): sequencing the most valuable type-strain genomes for metagenomic binning, comparative biology and taxonomic classification.</title>
        <authorList>
            <person name="Goeker M."/>
        </authorList>
    </citation>
    <scope>NUCLEOTIDE SEQUENCE [LARGE SCALE GENOMIC DNA]</scope>
    <source>
        <strain evidence="2 3">DSM 25024</strain>
    </source>
</reference>
<evidence type="ECO:0000313" key="2">
    <source>
        <dbReference type="EMBL" id="MBB3935832.1"/>
    </source>
</evidence>
<evidence type="ECO:0000313" key="3">
    <source>
        <dbReference type="Proteomes" id="UP000531216"/>
    </source>
</evidence>
<accession>A0A7W6BZW7</accession>
<evidence type="ECO:0000256" key="1">
    <source>
        <dbReference type="SAM" id="SignalP"/>
    </source>
</evidence>
<protein>
    <submittedName>
        <fullName evidence="2">Uncharacterized protein</fullName>
    </submittedName>
</protein>
<dbReference type="RefSeq" id="WP_090961110.1">
    <property type="nucleotide sequence ID" value="NZ_CP181348.1"/>
</dbReference>
<feature type="chain" id="PRO_5030541239" evidence="1">
    <location>
        <begin position="24"/>
        <end position="125"/>
    </location>
</feature>
<proteinExistence type="predicted"/>
<gene>
    <name evidence="2" type="ORF">GGR05_001976</name>
</gene>